<comment type="caution">
    <text evidence="2">The sequence shown here is derived from an EMBL/GenBank/DDBJ whole genome shotgun (WGS) entry which is preliminary data.</text>
</comment>
<dbReference type="Proteomes" id="UP000298285">
    <property type="component" value="Unassembled WGS sequence"/>
</dbReference>
<feature type="signal peptide" evidence="1">
    <location>
        <begin position="1"/>
        <end position="22"/>
    </location>
</feature>
<reference evidence="2 3" key="1">
    <citation type="submission" date="2019-03" db="EMBL/GenBank/DDBJ databases">
        <title>Diversity of the mouse oral microbiome.</title>
        <authorList>
            <person name="Joseph S."/>
            <person name="Aduse-Opoku J."/>
            <person name="Curtis M."/>
            <person name="Wade W."/>
            <person name="Hashim A."/>
        </authorList>
    </citation>
    <scope>NUCLEOTIDE SEQUENCE [LARGE SCALE GENOMIC DNA]</scope>
    <source>
        <strain evidence="2 3">P11</strain>
    </source>
</reference>
<dbReference type="GO" id="GO:0006508">
    <property type="term" value="P:proteolysis"/>
    <property type="evidence" value="ECO:0007669"/>
    <property type="project" value="InterPro"/>
</dbReference>
<evidence type="ECO:0008006" key="4">
    <source>
        <dbReference type="Google" id="ProtNLM"/>
    </source>
</evidence>
<name>A0A4Y9IM00_9BACT</name>
<dbReference type="Gene3D" id="3.90.70.50">
    <property type="entry name" value="Peptidase C10, streptopain"/>
    <property type="match status" value="1"/>
</dbReference>
<dbReference type="EMBL" id="SPPK01000003">
    <property type="protein sequence ID" value="TFU89342.1"/>
    <property type="molecule type" value="Genomic_DNA"/>
</dbReference>
<evidence type="ECO:0000313" key="2">
    <source>
        <dbReference type="EMBL" id="TFU89342.1"/>
    </source>
</evidence>
<dbReference type="RefSeq" id="WP_135105637.1">
    <property type="nucleotide sequence ID" value="NZ_JADGKW010000003.1"/>
</dbReference>
<dbReference type="OrthoDB" id="2235251at2"/>
<dbReference type="AlphaFoldDB" id="A0A4Y9IM00"/>
<dbReference type="InterPro" id="IPR000200">
    <property type="entry name" value="Peptidase_C10"/>
</dbReference>
<dbReference type="InterPro" id="IPR044934">
    <property type="entry name" value="Streptopain_sf"/>
</dbReference>
<accession>A0A4Y9IM00</accession>
<dbReference type="InterPro" id="IPR038765">
    <property type="entry name" value="Papain-like_cys_pep_sf"/>
</dbReference>
<evidence type="ECO:0000313" key="3">
    <source>
        <dbReference type="Proteomes" id="UP000298285"/>
    </source>
</evidence>
<dbReference type="Pfam" id="PF01640">
    <property type="entry name" value="Peptidase_C10"/>
    <property type="match status" value="1"/>
</dbReference>
<keyword evidence="1" id="KW-0732">Signal</keyword>
<feature type="chain" id="PRO_5021243682" description="Spi protease inhibitor domain-containing protein" evidence="1">
    <location>
        <begin position="23"/>
        <end position="508"/>
    </location>
</feature>
<gene>
    <name evidence="2" type="ORF">E4T88_11680</name>
</gene>
<evidence type="ECO:0000256" key="1">
    <source>
        <dbReference type="SAM" id="SignalP"/>
    </source>
</evidence>
<dbReference type="SUPFAM" id="SSF54001">
    <property type="entry name" value="Cysteine proteinases"/>
    <property type="match status" value="1"/>
</dbReference>
<protein>
    <recommendedName>
        <fullName evidence="4">Spi protease inhibitor domain-containing protein</fullName>
    </recommendedName>
</protein>
<sequence>MKKIKNLLVFFMIAGLVLSCSNDDVIEDKSASVDNPMALTGDELNSLNSGQGQELSESEIIDIVTSFQNQLLENSISYTNEIQTKSLKSKSLTIKDKYYLGEKSSTKSTSSSNISAPVYEVEISNADGTKGLALVSGDDRFPQIISYIPISEAAEDSHLKSEVKVKSRNIGADQMLGLSKETYKIQLENIVAQQSKKYATLEKIAKGLGINASQVDNNTIEKYVRLYGTNTSLDKYLKDENSTKSAPSDIDIRKAAISRGLPCGTLWHQSEPFNYKYDKDYVDILFGMVDYTYPPAGCAVVAMAQIVAALAPSTMKCYGMQMDWAYLKASKEIWRYDETRKIDMVSLLYKDIYVKSKSEPQWGKGQYGWPPVEVDCIVQNGTTSSNVENYFNSASGVTVLNNGKKMVQWDPELIRQSLFYSFPVFVGGKGHAFVLDEFICMPIGVTRQLIKQYDVYFHANFGWQGSGTGYYLVKDRVNGSITFETQGEGGDFKDTDLSVLTHIGKKNL</sequence>
<dbReference type="GO" id="GO:0008234">
    <property type="term" value="F:cysteine-type peptidase activity"/>
    <property type="evidence" value="ECO:0007669"/>
    <property type="project" value="InterPro"/>
</dbReference>
<proteinExistence type="predicted"/>
<organism evidence="2 3">
    <name type="scientific">Dysgonomonas mossii</name>
    <dbReference type="NCBI Taxonomy" id="163665"/>
    <lineage>
        <taxon>Bacteria</taxon>
        <taxon>Pseudomonadati</taxon>
        <taxon>Bacteroidota</taxon>
        <taxon>Bacteroidia</taxon>
        <taxon>Bacteroidales</taxon>
        <taxon>Dysgonomonadaceae</taxon>
        <taxon>Dysgonomonas</taxon>
    </lineage>
</organism>
<dbReference type="PROSITE" id="PS51257">
    <property type="entry name" value="PROKAR_LIPOPROTEIN"/>
    <property type="match status" value="1"/>
</dbReference>